<dbReference type="InterPro" id="IPR036249">
    <property type="entry name" value="Thioredoxin-like_sf"/>
</dbReference>
<evidence type="ECO:0000256" key="2">
    <source>
        <dbReference type="RuleBase" id="RU003494"/>
    </source>
</evidence>
<evidence type="ECO:0000259" key="3">
    <source>
        <dbReference type="PROSITE" id="PS50404"/>
    </source>
</evidence>
<evidence type="ECO:0000256" key="1">
    <source>
        <dbReference type="ARBA" id="ARBA00007409"/>
    </source>
</evidence>
<dbReference type="Pfam" id="PF02798">
    <property type="entry name" value="GST_N"/>
    <property type="match status" value="1"/>
</dbReference>
<dbReference type="SFLD" id="SFLDG00358">
    <property type="entry name" value="Main_(cytGST)"/>
    <property type="match status" value="1"/>
</dbReference>
<dbReference type="SFLD" id="SFLDS00019">
    <property type="entry name" value="Glutathione_Transferase_(cytos"/>
    <property type="match status" value="1"/>
</dbReference>
<dbReference type="InterPro" id="IPR010987">
    <property type="entry name" value="Glutathione-S-Trfase_C-like"/>
</dbReference>
<name>A0A1V6SAC6_9EURO</name>
<dbReference type="InterPro" id="IPR040079">
    <property type="entry name" value="Glutathione_S-Trfase"/>
</dbReference>
<dbReference type="PANTHER" id="PTHR44051">
    <property type="entry name" value="GLUTATHIONE S-TRANSFERASE-RELATED"/>
    <property type="match status" value="1"/>
</dbReference>
<organism evidence="5 6">
    <name type="scientific">Penicillium vulpinum</name>
    <dbReference type="NCBI Taxonomy" id="29845"/>
    <lineage>
        <taxon>Eukaryota</taxon>
        <taxon>Fungi</taxon>
        <taxon>Dikarya</taxon>
        <taxon>Ascomycota</taxon>
        <taxon>Pezizomycotina</taxon>
        <taxon>Eurotiomycetes</taxon>
        <taxon>Eurotiomycetidae</taxon>
        <taxon>Eurotiales</taxon>
        <taxon>Aspergillaceae</taxon>
        <taxon>Penicillium</taxon>
    </lineage>
</organism>
<evidence type="ECO:0000313" key="5">
    <source>
        <dbReference type="EMBL" id="OQE10836.1"/>
    </source>
</evidence>
<feature type="domain" description="GST C-terminal" evidence="4">
    <location>
        <begin position="116"/>
        <end position="246"/>
    </location>
</feature>
<comment type="similarity">
    <text evidence="1 2">Belongs to the GST superfamily.</text>
</comment>
<dbReference type="Gene3D" id="1.20.1050.10">
    <property type="match status" value="1"/>
</dbReference>
<reference evidence="6" key="1">
    <citation type="journal article" date="2017" name="Nat. Microbiol.">
        <title>Global analysis of biosynthetic gene clusters reveals vast potential of secondary metabolite production in Penicillium species.</title>
        <authorList>
            <person name="Nielsen J.C."/>
            <person name="Grijseels S."/>
            <person name="Prigent S."/>
            <person name="Ji B."/>
            <person name="Dainat J."/>
            <person name="Nielsen K.F."/>
            <person name="Frisvad J.C."/>
            <person name="Workman M."/>
            <person name="Nielsen J."/>
        </authorList>
    </citation>
    <scope>NUCLEOTIDE SEQUENCE [LARGE SCALE GENOMIC DNA]</scope>
    <source>
        <strain evidence="6">IBT 29486</strain>
    </source>
</reference>
<evidence type="ECO:0000259" key="4">
    <source>
        <dbReference type="PROSITE" id="PS50405"/>
    </source>
</evidence>
<dbReference type="Gene3D" id="3.40.30.10">
    <property type="entry name" value="Glutaredoxin"/>
    <property type="match status" value="1"/>
</dbReference>
<dbReference type="SUPFAM" id="SSF52833">
    <property type="entry name" value="Thioredoxin-like"/>
    <property type="match status" value="1"/>
</dbReference>
<dbReference type="Proteomes" id="UP000191518">
    <property type="component" value="Unassembled WGS sequence"/>
</dbReference>
<comment type="caution">
    <text evidence="5">The sequence shown here is derived from an EMBL/GenBank/DDBJ whole genome shotgun (WGS) entry which is preliminary data.</text>
</comment>
<gene>
    <name evidence="5" type="ORF">PENVUL_c003G04912</name>
</gene>
<dbReference type="CDD" id="cd03048">
    <property type="entry name" value="GST_N_Ure2p_like"/>
    <property type="match status" value="1"/>
</dbReference>
<evidence type="ECO:0000313" key="6">
    <source>
        <dbReference type="Proteomes" id="UP000191518"/>
    </source>
</evidence>
<dbReference type="SFLD" id="SFLDG01151">
    <property type="entry name" value="Main.2:_Nu-like"/>
    <property type="match status" value="1"/>
</dbReference>
<feature type="domain" description="GST N-terminal" evidence="3">
    <location>
        <begin position="26"/>
        <end position="109"/>
    </location>
</feature>
<dbReference type="PROSITE" id="PS50405">
    <property type="entry name" value="GST_CTER"/>
    <property type="match status" value="1"/>
</dbReference>
<dbReference type="EMBL" id="MDYP01000003">
    <property type="protein sequence ID" value="OQE10836.1"/>
    <property type="molecule type" value="Genomic_DNA"/>
</dbReference>
<sequence length="262" mass="29753">MFSRSLNTVSRLSRLSSRLYSHSTMSSNITLYTWPTPNGIKASITLEELGIPYKAEFIDINSSSNPQKEEWFLKINPNGRIPALLDGSTRVFESGAIMSYLTDKYDTDRKISYAPGTPEHAEQTSWLMFQMGGLGPMQGQANHFRLFANTRSDYAIQRYINETKRLFSVLESRLKESPYLAGDKYTIADIASFSWVRGAPVTLEIDLSEFPALKKWVEEIDKRAAVQNGANSPRSTWTPEERAENFRKCRAKIDAMTTTDKH</sequence>
<dbReference type="SUPFAM" id="SSF47616">
    <property type="entry name" value="GST C-terminal domain-like"/>
    <property type="match status" value="1"/>
</dbReference>
<dbReference type="PANTHER" id="PTHR44051:SF8">
    <property type="entry name" value="GLUTATHIONE S-TRANSFERASE GSTA"/>
    <property type="match status" value="1"/>
</dbReference>
<dbReference type="AlphaFoldDB" id="A0A1V6SAC6"/>
<protein>
    <recommendedName>
        <fullName evidence="7">Glutathione S-transferase</fullName>
    </recommendedName>
</protein>
<keyword evidence="6" id="KW-1185">Reference proteome</keyword>
<dbReference type="PROSITE" id="PS50404">
    <property type="entry name" value="GST_NTER"/>
    <property type="match status" value="1"/>
</dbReference>
<dbReference type="InterPro" id="IPR004045">
    <property type="entry name" value="Glutathione_S-Trfase_N"/>
</dbReference>
<dbReference type="STRING" id="29845.A0A1V6SAC6"/>
<dbReference type="Pfam" id="PF00043">
    <property type="entry name" value="GST_C"/>
    <property type="match status" value="1"/>
</dbReference>
<dbReference type="InterPro" id="IPR004046">
    <property type="entry name" value="GST_C"/>
</dbReference>
<evidence type="ECO:0008006" key="7">
    <source>
        <dbReference type="Google" id="ProtNLM"/>
    </source>
</evidence>
<accession>A0A1V6SAC6</accession>
<proteinExistence type="inferred from homology"/>
<dbReference type="InterPro" id="IPR036282">
    <property type="entry name" value="Glutathione-S-Trfase_C_sf"/>
</dbReference>